<sequence length="241" mass="27637">MLSHQWQNIMHRVLGSQCGLCRFPISAEQKPNPMRWCDSCFEHLTPIKRCTRCGLKMTEEESQTSTECGECLKEPPPWQRLYTLGDYDFPLSNQVQRFKDHGEAWHVGALTQLLAERIEQQALVITCVPIHWQRYLKRGFNQSHILAKHLAHHLNVRYEDKVFKRVKSVQSQRGNKKASREQNLKGAFTLQGEVNFSHVAIVDDVVTTGSTVRQLCHLLLEVGVESIDIYCICRTPAPGSL</sequence>
<dbReference type="InterPro" id="IPR051910">
    <property type="entry name" value="ComF/GntX_DNA_util-trans"/>
</dbReference>
<organism evidence="3 4">
    <name type="scientific">Vibrio owensii CAIM 1854 = LMG 25443</name>
    <dbReference type="NCBI Taxonomy" id="1229493"/>
    <lineage>
        <taxon>Bacteria</taxon>
        <taxon>Pseudomonadati</taxon>
        <taxon>Pseudomonadota</taxon>
        <taxon>Gammaproteobacteria</taxon>
        <taxon>Vibrionales</taxon>
        <taxon>Vibrionaceae</taxon>
        <taxon>Vibrio</taxon>
    </lineage>
</organism>
<dbReference type="Gene3D" id="3.40.50.2020">
    <property type="match status" value="1"/>
</dbReference>
<dbReference type="EMBL" id="JPRD01000016">
    <property type="protein sequence ID" value="KIF52955.1"/>
    <property type="molecule type" value="Genomic_DNA"/>
</dbReference>
<dbReference type="PATRIC" id="fig|1229493.5.peg.1365"/>
<dbReference type="AlphaFoldDB" id="A0A0C1Z7L1"/>
<dbReference type="PANTHER" id="PTHR47505:SF1">
    <property type="entry name" value="DNA UTILIZATION PROTEIN YHGH"/>
    <property type="match status" value="1"/>
</dbReference>
<dbReference type="SUPFAM" id="SSF53271">
    <property type="entry name" value="PRTase-like"/>
    <property type="match status" value="1"/>
</dbReference>
<comment type="similarity">
    <text evidence="1">Belongs to the ComF/GntX family.</text>
</comment>
<gene>
    <name evidence="3" type="ORF">H735_11350</name>
</gene>
<evidence type="ECO:0000259" key="2">
    <source>
        <dbReference type="Pfam" id="PF00156"/>
    </source>
</evidence>
<name>A0A0C1Z7L1_9VIBR</name>
<dbReference type="Proteomes" id="UP000031586">
    <property type="component" value="Unassembled WGS sequence"/>
</dbReference>
<protein>
    <submittedName>
        <fullName evidence="3">Competence protein ComF</fullName>
    </submittedName>
</protein>
<dbReference type="RefSeq" id="WP_020195430.1">
    <property type="nucleotide sequence ID" value="NZ_BAOH01000022.1"/>
</dbReference>
<evidence type="ECO:0000313" key="4">
    <source>
        <dbReference type="Proteomes" id="UP000031586"/>
    </source>
</evidence>
<dbReference type="Pfam" id="PF00156">
    <property type="entry name" value="Pribosyltran"/>
    <property type="match status" value="1"/>
</dbReference>
<dbReference type="InterPro" id="IPR029057">
    <property type="entry name" value="PRTase-like"/>
</dbReference>
<comment type="caution">
    <text evidence="3">The sequence shown here is derived from an EMBL/GenBank/DDBJ whole genome shotgun (WGS) entry which is preliminary data.</text>
</comment>
<accession>A0A0C1Z7L1</accession>
<evidence type="ECO:0000313" key="3">
    <source>
        <dbReference type="EMBL" id="KIF52955.1"/>
    </source>
</evidence>
<proteinExistence type="inferred from homology"/>
<dbReference type="InterPro" id="IPR000836">
    <property type="entry name" value="PRTase_dom"/>
</dbReference>
<evidence type="ECO:0000256" key="1">
    <source>
        <dbReference type="ARBA" id="ARBA00008007"/>
    </source>
</evidence>
<dbReference type="PANTHER" id="PTHR47505">
    <property type="entry name" value="DNA UTILIZATION PROTEIN YHGH"/>
    <property type="match status" value="1"/>
</dbReference>
<reference evidence="3 4" key="1">
    <citation type="submission" date="2014-07" db="EMBL/GenBank/DDBJ databases">
        <title>Unique and conserved regions in Vibrio harveyi and related species in comparison with the shrimp pathogen Vibrio harveyi CAIM 1792.</title>
        <authorList>
            <person name="Espinoza-Valles I."/>
            <person name="Vora G."/>
            <person name="Leekitcharoenphon P."/>
            <person name="Ussery D."/>
            <person name="Hoj L."/>
            <person name="Gomez-Gil B."/>
        </authorList>
    </citation>
    <scope>NUCLEOTIDE SEQUENCE [LARGE SCALE GENOMIC DNA]</scope>
    <source>
        <strain evidence="4">CAIM 1854 / LMG 25443</strain>
    </source>
</reference>
<dbReference type="CDD" id="cd06223">
    <property type="entry name" value="PRTases_typeI"/>
    <property type="match status" value="1"/>
</dbReference>
<feature type="domain" description="Phosphoribosyltransferase" evidence="2">
    <location>
        <begin position="145"/>
        <end position="237"/>
    </location>
</feature>